<evidence type="ECO:0000256" key="4">
    <source>
        <dbReference type="ARBA" id="ARBA00023159"/>
    </source>
</evidence>
<protein>
    <submittedName>
        <fullName evidence="11">Ethylene-responsive transcription factor ERF015</fullName>
    </submittedName>
</protein>
<feature type="region of interest" description="Disordered" evidence="8">
    <location>
        <begin position="1"/>
        <end position="38"/>
    </location>
</feature>
<evidence type="ECO:0000256" key="1">
    <source>
        <dbReference type="ARBA" id="ARBA00004123"/>
    </source>
</evidence>
<dbReference type="CDD" id="cd00018">
    <property type="entry name" value="AP2"/>
    <property type="match status" value="1"/>
</dbReference>
<name>A0A8B7CL72_PHODC</name>
<accession>A0A8B7CL72</accession>
<dbReference type="KEGG" id="pda:103715562"/>
<feature type="domain" description="AP2/ERF" evidence="9">
    <location>
        <begin position="41"/>
        <end position="98"/>
    </location>
</feature>
<evidence type="ECO:0000256" key="3">
    <source>
        <dbReference type="ARBA" id="ARBA00023125"/>
    </source>
</evidence>
<gene>
    <name evidence="11" type="primary">LOC103715562</name>
</gene>
<dbReference type="Gene3D" id="3.30.730.10">
    <property type="entry name" value="AP2/ERF domain"/>
    <property type="match status" value="1"/>
</dbReference>
<feature type="compositionally biased region" description="Basic residues" evidence="8">
    <location>
        <begin position="1"/>
        <end position="18"/>
    </location>
</feature>
<evidence type="ECO:0000313" key="10">
    <source>
        <dbReference type="Proteomes" id="UP000228380"/>
    </source>
</evidence>
<sequence length="201" mass="22349">MERRKEKKLRVERKRCKSPKREAESSSGGGGGRGIHRHRPLFRGVRMRKWGRWVSEIRVPKSRTRIWLGSYSTPEKAARAYDAAVYCLRGDQARFNFPEDRGFHIPEEQRLALAAREVKAIAMRHAFSVPLDSTPLSSTNVAPSSQESSSSASTGAAVGACNANVLTATDGDSWWASQDPDGFLFVDAAAIEEVMRMLDLL</sequence>
<evidence type="ECO:0000256" key="5">
    <source>
        <dbReference type="ARBA" id="ARBA00023163"/>
    </source>
</evidence>
<keyword evidence="5" id="KW-0804">Transcription</keyword>
<keyword evidence="3" id="KW-0238">DNA-binding</keyword>
<dbReference type="GO" id="GO:0003677">
    <property type="term" value="F:DNA binding"/>
    <property type="evidence" value="ECO:0007669"/>
    <property type="project" value="UniProtKB-KW"/>
</dbReference>
<dbReference type="PROSITE" id="PS51032">
    <property type="entry name" value="AP2_ERF"/>
    <property type="match status" value="1"/>
</dbReference>
<dbReference type="InterPro" id="IPR051032">
    <property type="entry name" value="AP2/ERF_TF_ERF_subfamily"/>
</dbReference>
<dbReference type="InterPro" id="IPR036955">
    <property type="entry name" value="AP2/ERF_dom_sf"/>
</dbReference>
<keyword evidence="6" id="KW-0539">Nucleus</keyword>
<dbReference type="InterPro" id="IPR001471">
    <property type="entry name" value="AP2/ERF_dom"/>
</dbReference>
<dbReference type="AlphaFoldDB" id="A0A8B7CL72"/>
<dbReference type="Pfam" id="PF00847">
    <property type="entry name" value="AP2"/>
    <property type="match status" value="1"/>
</dbReference>
<dbReference type="RefSeq" id="XP_008801457.2">
    <property type="nucleotide sequence ID" value="XM_008803235.3"/>
</dbReference>
<evidence type="ECO:0000259" key="9">
    <source>
        <dbReference type="PROSITE" id="PS51032"/>
    </source>
</evidence>
<reference evidence="11" key="2">
    <citation type="submission" date="2025-08" db="UniProtKB">
        <authorList>
            <consortium name="RefSeq"/>
        </authorList>
    </citation>
    <scope>IDENTIFICATION</scope>
    <source>
        <tissue evidence="11">Young leaves</tissue>
    </source>
</reference>
<dbReference type="PANTHER" id="PTHR31985">
    <property type="entry name" value="ETHYLENE-RESPONSIVE TRANSCRIPTION FACTOR ERF042-RELATED"/>
    <property type="match status" value="1"/>
</dbReference>
<dbReference type="GO" id="GO:0003700">
    <property type="term" value="F:DNA-binding transcription factor activity"/>
    <property type="evidence" value="ECO:0007669"/>
    <property type="project" value="InterPro"/>
</dbReference>
<keyword evidence="4" id="KW-0010">Activator</keyword>
<evidence type="ECO:0000256" key="6">
    <source>
        <dbReference type="ARBA" id="ARBA00023242"/>
    </source>
</evidence>
<proteinExistence type="inferred from homology"/>
<keyword evidence="10" id="KW-1185">Reference proteome</keyword>
<dbReference type="Proteomes" id="UP000228380">
    <property type="component" value="Chromosome 7"/>
</dbReference>
<dbReference type="PRINTS" id="PR00367">
    <property type="entry name" value="ETHRSPELEMNT"/>
</dbReference>
<comment type="subcellular location">
    <subcellularLocation>
        <location evidence="1">Nucleus</location>
    </subcellularLocation>
</comment>
<dbReference type="GeneID" id="103715562"/>
<dbReference type="FunFam" id="3.30.730.10:FF:000001">
    <property type="entry name" value="Ethylene-responsive transcription factor 2"/>
    <property type="match status" value="1"/>
</dbReference>
<dbReference type="SUPFAM" id="SSF54171">
    <property type="entry name" value="DNA-binding domain"/>
    <property type="match status" value="1"/>
</dbReference>
<comment type="similarity">
    <text evidence="7">Belongs to the AP2/ERF transcription factor family. ERF subfamily.</text>
</comment>
<dbReference type="SMART" id="SM00380">
    <property type="entry name" value="AP2"/>
    <property type="match status" value="1"/>
</dbReference>
<keyword evidence="2" id="KW-0805">Transcription regulation</keyword>
<evidence type="ECO:0000256" key="2">
    <source>
        <dbReference type="ARBA" id="ARBA00023015"/>
    </source>
</evidence>
<dbReference type="GO" id="GO:0005634">
    <property type="term" value="C:nucleus"/>
    <property type="evidence" value="ECO:0007669"/>
    <property type="project" value="UniProtKB-SubCell"/>
</dbReference>
<evidence type="ECO:0000256" key="8">
    <source>
        <dbReference type="SAM" id="MobiDB-lite"/>
    </source>
</evidence>
<reference evidence="10" key="1">
    <citation type="journal article" date="2019" name="Nat. Commun.">
        <title>Genome-wide association mapping of date palm fruit traits.</title>
        <authorList>
            <person name="Hazzouri K.M."/>
            <person name="Gros-Balthazard M."/>
            <person name="Flowers J.M."/>
            <person name="Copetti D."/>
            <person name="Lemansour A."/>
            <person name="Lebrun M."/>
            <person name="Masmoudi K."/>
            <person name="Ferrand S."/>
            <person name="Dhar M.I."/>
            <person name="Fresquez Z.A."/>
            <person name="Rosas U."/>
            <person name="Zhang J."/>
            <person name="Talag J."/>
            <person name="Lee S."/>
            <person name="Kudrna D."/>
            <person name="Powell R.F."/>
            <person name="Leitch I.J."/>
            <person name="Krueger R.R."/>
            <person name="Wing R.A."/>
            <person name="Amiri K.M.A."/>
            <person name="Purugganan M.D."/>
        </authorList>
    </citation>
    <scope>NUCLEOTIDE SEQUENCE [LARGE SCALE GENOMIC DNA]</scope>
    <source>
        <strain evidence="10">cv. Khalas</strain>
    </source>
</reference>
<evidence type="ECO:0000256" key="7">
    <source>
        <dbReference type="ARBA" id="ARBA00024343"/>
    </source>
</evidence>
<dbReference type="InterPro" id="IPR016177">
    <property type="entry name" value="DNA-bd_dom_sf"/>
</dbReference>
<organism evidence="10 11">
    <name type="scientific">Phoenix dactylifera</name>
    <name type="common">Date palm</name>
    <dbReference type="NCBI Taxonomy" id="42345"/>
    <lineage>
        <taxon>Eukaryota</taxon>
        <taxon>Viridiplantae</taxon>
        <taxon>Streptophyta</taxon>
        <taxon>Embryophyta</taxon>
        <taxon>Tracheophyta</taxon>
        <taxon>Spermatophyta</taxon>
        <taxon>Magnoliopsida</taxon>
        <taxon>Liliopsida</taxon>
        <taxon>Arecaceae</taxon>
        <taxon>Coryphoideae</taxon>
        <taxon>Phoeniceae</taxon>
        <taxon>Phoenix</taxon>
    </lineage>
</organism>
<evidence type="ECO:0000313" key="11">
    <source>
        <dbReference type="RefSeq" id="XP_008801457.2"/>
    </source>
</evidence>
<dbReference type="PANTHER" id="PTHR31985:SF290">
    <property type="entry name" value="ETHYLENE-RESPONSIVE TRANSCRIPTION FACTOR ERF015"/>
    <property type="match status" value="1"/>
</dbReference>
<dbReference type="OrthoDB" id="773367at2759"/>